<gene>
    <name evidence="11" type="primary">pabC</name>
    <name evidence="11" type="ORF">M0M42_14185</name>
</gene>
<keyword evidence="6 11" id="KW-0456">Lyase</keyword>
<evidence type="ECO:0000256" key="6">
    <source>
        <dbReference type="ARBA" id="ARBA00023239"/>
    </source>
</evidence>
<keyword evidence="5" id="KW-0289">Folate biosynthesis</keyword>
<comment type="similarity">
    <text evidence="2">Belongs to the class-IV pyridoxal-phosphate-dependent aminotransferase family.</text>
</comment>
<comment type="catalytic activity">
    <reaction evidence="9">
        <text>4-amino-4-deoxychorismate = 4-aminobenzoate + pyruvate + H(+)</text>
        <dbReference type="Rhea" id="RHEA:16201"/>
        <dbReference type="ChEBI" id="CHEBI:15361"/>
        <dbReference type="ChEBI" id="CHEBI:15378"/>
        <dbReference type="ChEBI" id="CHEBI:17836"/>
        <dbReference type="ChEBI" id="CHEBI:58406"/>
        <dbReference type="EC" id="4.1.3.38"/>
    </reaction>
</comment>
<evidence type="ECO:0000313" key="11">
    <source>
        <dbReference type="EMBL" id="UPQ84891.1"/>
    </source>
</evidence>
<dbReference type="PANTHER" id="PTHR42743">
    <property type="entry name" value="AMINO-ACID AMINOTRANSFERASE"/>
    <property type="match status" value="1"/>
</dbReference>
<keyword evidence="12" id="KW-1185">Reference proteome</keyword>
<dbReference type="GO" id="GO:0008696">
    <property type="term" value="F:4-amino-4-deoxychorismate lyase activity"/>
    <property type="evidence" value="ECO:0007669"/>
    <property type="project" value="UniProtKB-EC"/>
</dbReference>
<comment type="pathway">
    <text evidence="7">Cofactor biosynthesis; tetrahydrofolate biosynthesis; 4-aminobenzoate from chorismate: step 2/2.</text>
</comment>
<sequence length="271" mass="29653">MSWVDGQPTYGLSVHDRGFAYGDGLFETIKVAGGHPALLNRHLDRLALGCQRLAIPYDMAVIRSQVEAFSAELGTGVAKLILTRGDGKRGYAPLPSCQPRTVLLGSPLPDYPAEHADTGIRLYSCATRLAEQPALAGLKHLNRLEQVLARAEWQDPAFAEGLMRDTSGRVIEAVFSNLFFVQSGTLLTPSVHRCGVAGVMRAELLELARQVGIQTQVADVSLEQLFCADEVFVCNSLYGIWPVRQLEASVWPVGQLTRKLQRLIADLTRNT</sequence>
<evidence type="ECO:0000313" key="12">
    <source>
        <dbReference type="Proteomes" id="UP000831189"/>
    </source>
</evidence>
<evidence type="ECO:0000256" key="8">
    <source>
        <dbReference type="ARBA" id="ARBA00035676"/>
    </source>
</evidence>
<dbReference type="SUPFAM" id="SSF56752">
    <property type="entry name" value="D-aminoacid aminotransferase-like PLP-dependent enzymes"/>
    <property type="match status" value="1"/>
</dbReference>
<keyword evidence="4" id="KW-0663">Pyridoxal phosphate</keyword>
<evidence type="ECO:0000256" key="2">
    <source>
        <dbReference type="ARBA" id="ARBA00009320"/>
    </source>
</evidence>
<evidence type="ECO:0000256" key="5">
    <source>
        <dbReference type="ARBA" id="ARBA00022909"/>
    </source>
</evidence>
<protein>
    <recommendedName>
        <fullName evidence="8 10">Aminodeoxychorismate lyase</fullName>
        <ecNumber evidence="8 10">4.1.3.38</ecNumber>
    </recommendedName>
</protein>
<evidence type="ECO:0000256" key="9">
    <source>
        <dbReference type="ARBA" id="ARBA00049529"/>
    </source>
</evidence>
<dbReference type="NCBIfam" id="NF004761">
    <property type="entry name" value="PRK06092.1"/>
    <property type="match status" value="1"/>
</dbReference>
<dbReference type="Gene3D" id="3.20.10.10">
    <property type="entry name" value="D-amino Acid Aminotransferase, subunit A, domain 2"/>
    <property type="match status" value="1"/>
</dbReference>
<comment type="cofactor">
    <cofactor evidence="1">
        <name>pyridoxal 5'-phosphate</name>
        <dbReference type="ChEBI" id="CHEBI:597326"/>
    </cofactor>
</comment>
<dbReference type="InterPro" id="IPR036038">
    <property type="entry name" value="Aminotransferase-like"/>
</dbReference>
<dbReference type="CDD" id="cd01559">
    <property type="entry name" value="ADCL_like"/>
    <property type="match status" value="1"/>
</dbReference>
<proteinExistence type="inferred from homology"/>
<dbReference type="InterPro" id="IPR043131">
    <property type="entry name" value="BCAT-like_N"/>
</dbReference>
<dbReference type="Pfam" id="PF01063">
    <property type="entry name" value="Aminotran_4"/>
    <property type="match status" value="1"/>
</dbReference>
<dbReference type="InterPro" id="IPR017824">
    <property type="entry name" value="Aminodeoxychorismate_lyase_IV"/>
</dbReference>
<reference evidence="11 12" key="1">
    <citation type="submission" date="2022-04" db="EMBL/GenBank/DDBJ databases">
        <title>Pseudomonas knackmussii B09-2.</title>
        <authorList>
            <person name="Deng Y."/>
        </authorList>
    </citation>
    <scope>NUCLEOTIDE SEQUENCE [LARGE SCALE GENOMIC DNA]</scope>
    <source>
        <strain evidence="11 12">B09-2</strain>
    </source>
</reference>
<evidence type="ECO:0000256" key="7">
    <source>
        <dbReference type="ARBA" id="ARBA00035633"/>
    </source>
</evidence>
<evidence type="ECO:0000256" key="10">
    <source>
        <dbReference type="NCBIfam" id="TIGR03461"/>
    </source>
</evidence>
<evidence type="ECO:0000256" key="4">
    <source>
        <dbReference type="ARBA" id="ARBA00022898"/>
    </source>
</evidence>
<dbReference type="EC" id="4.1.3.38" evidence="8 10"/>
<dbReference type="Proteomes" id="UP000831189">
    <property type="component" value="Chromosome"/>
</dbReference>
<dbReference type="InterPro" id="IPR001544">
    <property type="entry name" value="Aminotrans_IV"/>
</dbReference>
<dbReference type="EMBL" id="CP096208">
    <property type="protein sequence ID" value="UPQ84891.1"/>
    <property type="molecule type" value="Genomic_DNA"/>
</dbReference>
<dbReference type="Gene3D" id="3.30.470.10">
    <property type="match status" value="1"/>
</dbReference>
<name>A0ABY4KVJ0_9PSED</name>
<evidence type="ECO:0000256" key="3">
    <source>
        <dbReference type="ARBA" id="ARBA00011738"/>
    </source>
</evidence>
<accession>A0ABY4KVJ0</accession>
<organism evidence="11 12">
    <name type="scientific">Pseudomonas knackmussii</name>
    <dbReference type="NCBI Taxonomy" id="65741"/>
    <lineage>
        <taxon>Bacteria</taxon>
        <taxon>Pseudomonadati</taxon>
        <taxon>Pseudomonadota</taxon>
        <taxon>Gammaproteobacteria</taxon>
        <taxon>Pseudomonadales</taxon>
        <taxon>Pseudomonadaceae</taxon>
        <taxon>Pseudomonas</taxon>
    </lineage>
</organism>
<dbReference type="PANTHER" id="PTHR42743:SF2">
    <property type="entry name" value="AMINODEOXYCHORISMATE LYASE"/>
    <property type="match status" value="1"/>
</dbReference>
<dbReference type="NCBIfam" id="TIGR03461">
    <property type="entry name" value="pabC_Proteo"/>
    <property type="match status" value="1"/>
</dbReference>
<comment type="subunit">
    <text evidence="3">Homodimer.</text>
</comment>
<dbReference type="InterPro" id="IPR050571">
    <property type="entry name" value="Class-IV_PLP-Dep_Aminotrnsfr"/>
</dbReference>
<dbReference type="InterPro" id="IPR043132">
    <property type="entry name" value="BCAT-like_C"/>
</dbReference>
<evidence type="ECO:0000256" key="1">
    <source>
        <dbReference type="ARBA" id="ARBA00001933"/>
    </source>
</evidence>